<comment type="catalytic activity">
    <reaction evidence="1">
        <text>ATP + protein L-histidine = ADP + protein N-phospho-L-histidine.</text>
        <dbReference type="EC" id="2.7.13.3"/>
    </reaction>
</comment>
<dbReference type="Proteomes" id="UP001442494">
    <property type="component" value="Unassembled WGS sequence"/>
</dbReference>
<dbReference type="SUPFAM" id="SSF47384">
    <property type="entry name" value="Homodimeric domain of signal transducing histidine kinase"/>
    <property type="match status" value="1"/>
</dbReference>
<dbReference type="PANTHER" id="PTHR43547:SF2">
    <property type="entry name" value="HYBRID SIGNAL TRANSDUCTION HISTIDINE KINASE C"/>
    <property type="match status" value="1"/>
</dbReference>
<evidence type="ECO:0000256" key="6">
    <source>
        <dbReference type="SAM" id="Phobius"/>
    </source>
</evidence>
<name>A0ABV0JVP3_9CYAN</name>
<dbReference type="Pfam" id="PF02518">
    <property type="entry name" value="HATPase_c"/>
    <property type="match status" value="1"/>
</dbReference>
<dbReference type="EMBL" id="JAMPKK010000065">
    <property type="protein sequence ID" value="MEP0867290.1"/>
    <property type="molecule type" value="Genomic_DNA"/>
</dbReference>
<dbReference type="CDD" id="cd00082">
    <property type="entry name" value="HisKA"/>
    <property type="match status" value="1"/>
</dbReference>
<keyword evidence="5" id="KW-0902">Two-component regulatory system</keyword>
<dbReference type="SUPFAM" id="SSF55874">
    <property type="entry name" value="ATPase domain of HSP90 chaperone/DNA topoisomerase II/histidine kinase"/>
    <property type="match status" value="1"/>
</dbReference>
<dbReference type="InterPro" id="IPR004358">
    <property type="entry name" value="Sig_transdc_His_kin-like_C"/>
</dbReference>
<evidence type="ECO:0000256" key="4">
    <source>
        <dbReference type="ARBA" id="ARBA00022777"/>
    </source>
</evidence>
<dbReference type="InterPro" id="IPR005467">
    <property type="entry name" value="His_kinase_dom"/>
</dbReference>
<gene>
    <name evidence="8" type="ORF">NDI37_22830</name>
</gene>
<evidence type="ECO:0000256" key="1">
    <source>
        <dbReference type="ARBA" id="ARBA00000085"/>
    </source>
</evidence>
<keyword evidence="6" id="KW-0472">Membrane</keyword>
<dbReference type="Gene3D" id="3.30.565.10">
    <property type="entry name" value="Histidine kinase-like ATPase, C-terminal domain"/>
    <property type="match status" value="1"/>
</dbReference>
<evidence type="ECO:0000256" key="3">
    <source>
        <dbReference type="ARBA" id="ARBA00022553"/>
    </source>
</evidence>
<evidence type="ECO:0000256" key="5">
    <source>
        <dbReference type="ARBA" id="ARBA00023012"/>
    </source>
</evidence>
<keyword evidence="9" id="KW-1185">Reference proteome</keyword>
<evidence type="ECO:0000313" key="8">
    <source>
        <dbReference type="EMBL" id="MEP0867290.1"/>
    </source>
</evidence>
<dbReference type="InterPro" id="IPR003661">
    <property type="entry name" value="HisK_dim/P_dom"/>
</dbReference>
<proteinExistence type="predicted"/>
<dbReference type="SMART" id="SM00388">
    <property type="entry name" value="HisKA"/>
    <property type="match status" value="1"/>
</dbReference>
<dbReference type="InterPro" id="IPR036097">
    <property type="entry name" value="HisK_dim/P_sf"/>
</dbReference>
<dbReference type="InterPro" id="IPR036890">
    <property type="entry name" value="HATPase_C_sf"/>
</dbReference>
<keyword evidence="4 8" id="KW-0418">Kinase</keyword>
<sequence>MPRLQEQHLTRVWLIVGLFAIIIVLDFFTPPPYALGFLYTGPILLASSRLNRSATVQATVMATGFTLLNLFIPKAEWMNSSNLMNRLLMALALIVTGWLSDRNLRHEEALARHKAQLQAQEQLASAREDFVSTLTHDLKTPLLGAIETLNSLQQEKYGAVTAAQQKVFSAIARSHENSLELIETLLDVYRNDTEGVRLKLAPVELVAIAEEAIATVSELAAKRRVEINLTFGESNARALWVNGDPLQLQRVFSNLLTNAINNCTRGGKVEILLESDFNYQVVKILDNGRGITPDELPRLFERFYQGHSDRQSMGSGLGLYLTRQLIEAHGGTVWGKNRFSSKEATSRSQRGASFGFRLPVHQRSEQLSSHFDEIS</sequence>
<accession>A0ABV0JVP3</accession>
<evidence type="ECO:0000313" key="9">
    <source>
        <dbReference type="Proteomes" id="UP001442494"/>
    </source>
</evidence>
<dbReference type="GO" id="GO:0016301">
    <property type="term" value="F:kinase activity"/>
    <property type="evidence" value="ECO:0007669"/>
    <property type="project" value="UniProtKB-KW"/>
</dbReference>
<evidence type="ECO:0000259" key="7">
    <source>
        <dbReference type="PROSITE" id="PS50109"/>
    </source>
</evidence>
<feature type="transmembrane region" description="Helical" evidence="6">
    <location>
        <begin position="12"/>
        <end position="34"/>
    </location>
</feature>
<reference evidence="8 9" key="1">
    <citation type="submission" date="2022-04" db="EMBL/GenBank/DDBJ databases">
        <title>Positive selection, recombination, and allopatry shape intraspecific diversity of widespread and dominant cyanobacteria.</title>
        <authorList>
            <person name="Wei J."/>
            <person name="Shu W."/>
            <person name="Hu C."/>
        </authorList>
    </citation>
    <scope>NUCLEOTIDE SEQUENCE [LARGE SCALE GENOMIC DNA]</scope>
    <source>
        <strain evidence="8 9">GB2-A5</strain>
    </source>
</reference>
<comment type="caution">
    <text evidence="8">The sequence shown here is derived from an EMBL/GenBank/DDBJ whole genome shotgun (WGS) entry which is preliminary data.</text>
</comment>
<dbReference type="InterPro" id="IPR003594">
    <property type="entry name" value="HATPase_dom"/>
</dbReference>
<dbReference type="Pfam" id="PF00512">
    <property type="entry name" value="HisKA"/>
    <property type="match status" value="1"/>
</dbReference>
<keyword evidence="3" id="KW-0597">Phosphoprotein</keyword>
<evidence type="ECO:0000256" key="2">
    <source>
        <dbReference type="ARBA" id="ARBA00012438"/>
    </source>
</evidence>
<dbReference type="PRINTS" id="PR00344">
    <property type="entry name" value="BCTRLSENSOR"/>
</dbReference>
<dbReference type="SMART" id="SM00387">
    <property type="entry name" value="HATPase_c"/>
    <property type="match status" value="1"/>
</dbReference>
<feature type="domain" description="Histidine kinase" evidence="7">
    <location>
        <begin position="133"/>
        <end position="362"/>
    </location>
</feature>
<feature type="transmembrane region" description="Helical" evidence="6">
    <location>
        <begin position="54"/>
        <end position="71"/>
    </location>
</feature>
<organism evidence="8 9">
    <name type="scientific">Funiculus sociatus GB2-A5</name>
    <dbReference type="NCBI Taxonomy" id="2933946"/>
    <lineage>
        <taxon>Bacteria</taxon>
        <taxon>Bacillati</taxon>
        <taxon>Cyanobacteriota</taxon>
        <taxon>Cyanophyceae</taxon>
        <taxon>Coleofasciculales</taxon>
        <taxon>Coleofasciculaceae</taxon>
        <taxon>Funiculus</taxon>
    </lineage>
</organism>
<dbReference type="EC" id="2.7.13.3" evidence="2"/>
<protein>
    <recommendedName>
        <fullName evidence="2">histidine kinase</fullName>
        <ecNumber evidence="2">2.7.13.3</ecNumber>
    </recommendedName>
</protein>
<feature type="transmembrane region" description="Helical" evidence="6">
    <location>
        <begin position="83"/>
        <end position="100"/>
    </location>
</feature>
<dbReference type="CDD" id="cd00075">
    <property type="entry name" value="HATPase"/>
    <property type="match status" value="1"/>
</dbReference>
<keyword evidence="6" id="KW-1133">Transmembrane helix</keyword>
<keyword evidence="4 8" id="KW-0808">Transferase</keyword>
<dbReference type="PROSITE" id="PS50109">
    <property type="entry name" value="HIS_KIN"/>
    <property type="match status" value="1"/>
</dbReference>
<dbReference type="Gene3D" id="1.10.287.130">
    <property type="match status" value="1"/>
</dbReference>
<keyword evidence="6" id="KW-0812">Transmembrane</keyword>
<dbReference type="PANTHER" id="PTHR43547">
    <property type="entry name" value="TWO-COMPONENT HISTIDINE KINASE"/>
    <property type="match status" value="1"/>
</dbReference>